<evidence type="ECO:0000313" key="7">
    <source>
        <dbReference type="Proteomes" id="UP000241972"/>
    </source>
</evidence>
<evidence type="ECO:0000313" key="6">
    <source>
        <dbReference type="EMBL" id="PSN97385.1"/>
    </source>
</evidence>
<evidence type="ECO:0000256" key="2">
    <source>
        <dbReference type="ARBA" id="ARBA00022801"/>
    </source>
</evidence>
<dbReference type="Gene3D" id="3.20.20.80">
    <property type="entry name" value="Glycosidases"/>
    <property type="match status" value="1"/>
</dbReference>
<organism evidence="6 7">
    <name type="scientific">Candidatus Marsarchaeota G2 archaeon ECH_B_3</name>
    <dbReference type="NCBI Taxonomy" id="1978161"/>
    <lineage>
        <taxon>Archaea</taxon>
        <taxon>Candidatus Marsarchaeota</taxon>
        <taxon>Candidatus Marsarchaeota group 2</taxon>
    </lineage>
</organism>
<keyword evidence="2" id="KW-0378">Hydrolase</keyword>
<keyword evidence="3" id="KW-0326">Glycosidase</keyword>
<dbReference type="InterPro" id="IPR001360">
    <property type="entry name" value="Glyco_hydro_1"/>
</dbReference>
<evidence type="ECO:0000256" key="4">
    <source>
        <dbReference type="PROSITE-ProRule" id="PRU10055"/>
    </source>
</evidence>
<evidence type="ECO:0000256" key="3">
    <source>
        <dbReference type="ARBA" id="ARBA00023295"/>
    </source>
</evidence>
<gene>
    <name evidence="6" type="ORF">B9Q07_12175</name>
</gene>
<reference evidence="6 7" key="1">
    <citation type="submission" date="2017-04" db="EMBL/GenBank/DDBJ databases">
        <title>Novel microbial lineages endemic to geothermal iron-oxide mats fill important gaps in the evolutionary history of Archaea.</title>
        <authorList>
            <person name="Jay Z.J."/>
            <person name="Beam J.P."/>
            <person name="Dlakic M."/>
            <person name="Rusch D.B."/>
            <person name="Kozubal M.A."/>
            <person name="Inskeep W.P."/>
        </authorList>
    </citation>
    <scope>NUCLEOTIDE SEQUENCE [LARGE SCALE GENOMIC DNA]</scope>
    <source>
        <strain evidence="6">ECH_B_3</strain>
    </source>
</reference>
<dbReference type="InterPro" id="IPR018120">
    <property type="entry name" value="Glyco_hydro_1_AS"/>
</dbReference>
<comment type="similarity">
    <text evidence="1 5">Belongs to the glycosyl hydrolase 1 family.</text>
</comment>
<dbReference type="InterPro" id="IPR017853">
    <property type="entry name" value="GH"/>
</dbReference>
<dbReference type="PANTHER" id="PTHR10353">
    <property type="entry name" value="GLYCOSYL HYDROLASE"/>
    <property type="match status" value="1"/>
</dbReference>
<dbReference type="InterPro" id="IPR053427">
    <property type="entry name" value="Beta-galactosidase"/>
</dbReference>
<proteinExistence type="inferred from homology"/>
<dbReference type="GO" id="GO:0008422">
    <property type="term" value="F:beta-glucosidase activity"/>
    <property type="evidence" value="ECO:0007669"/>
    <property type="project" value="TreeGrafter"/>
</dbReference>
<dbReference type="AlphaFoldDB" id="A0A2R6BFL6"/>
<dbReference type="PRINTS" id="PR00131">
    <property type="entry name" value="GLHYDRLASE1"/>
</dbReference>
<dbReference type="EMBL" id="NEXI01000060">
    <property type="protein sequence ID" value="PSN97385.1"/>
    <property type="molecule type" value="Genomic_DNA"/>
</dbReference>
<dbReference type="Pfam" id="PF00232">
    <property type="entry name" value="Glyco_hydro_1"/>
    <property type="match status" value="2"/>
</dbReference>
<feature type="active site" description="Nucleophile" evidence="4">
    <location>
        <position position="381"/>
    </location>
</feature>
<dbReference type="NCBIfam" id="NF041004">
    <property type="entry name" value="Beta_gal_BgaS"/>
    <property type="match status" value="1"/>
</dbReference>
<evidence type="ECO:0000256" key="1">
    <source>
        <dbReference type="ARBA" id="ARBA00010838"/>
    </source>
</evidence>
<dbReference type="PROSITE" id="PS00572">
    <property type="entry name" value="GLYCOSYL_HYDROL_F1_1"/>
    <property type="match status" value="1"/>
</dbReference>
<sequence>MISLPGIRFGWSQAGFQSEMGLPGSEDPNSDWFAWVHDKENIAAGVVSGDLPEYGPAYWHRFREFHDAAERMELKIARIGVEWSRVFPKPTLDVQVDIEQRGDMVTHVDVSQSQLEKMDAIASKDAVEHYRTIFSDLKRRGIEFVLNLYHWPLPLWIHDPVAVRRGEKTERTGWLSTRTVVEFAKFAAYISWKLDDLVDAYSTMNEPNVVWGAGYTSVKSGFPPGYLSFAHSSRAMYNMVQAHARAFDVLKTHKKPVGIIYANSDFQGLTAGDADVASKAEFDNRWRFFEAIVNGDLGGYRDDLKGRLEWIGVNYYTRSVVRKAGEGYVVVRGYGHACERNSLSADGRPTSDFGWEFYPEGLGNVLVKYREKYGLPLYVTENGIADEADYQRPYYLVSHIYQVYQALRRGADVKGYLHWSLADNYEWASGFTPRFGLLRVDYTNKSLFWNPSAFVYKEIAGSNGIPDQLEHLNRVPPTRGLRR</sequence>
<dbReference type="GO" id="GO:0005975">
    <property type="term" value="P:carbohydrate metabolic process"/>
    <property type="evidence" value="ECO:0007669"/>
    <property type="project" value="InterPro"/>
</dbReference>
<protein>
    <submittedName>
        <fullName evidence="6">Beta-galactosidase</fullName>
    </submittedName>
</protein>
<comment type="caution">
    <text evidence="6">The sequence shown here is derived from an EMBL/GenBank/DDBJ whole genome shotgun (WGS) entry which is preliminary data.</text>
</comment>
<dbReference type="Proteomes" id="UP000241972">
    <property type="component" value="Unassembled WGS sequence"/>
</dbReference>
<dbReference type="PANTHER" id="PTHR10353:SF209">
    <property type="entry name" value="GALACTOLIPID GALACTOSYLTRANSFERASE SFR2, CHLOROPLASTIC"/>
    <property type="match status" value="1"/>
</dbReference>
<name>A0A2R6BFL6_9ARCH</name>
<dbReference type="SUPFAM" id="SSF51445">
    <property type="entry name" value="(Trans)glycosidases"/>
    <property type="match status" value="1"/>
</dbReference>
<evidence type="ECO:0000256" key="5">
    <source>
        <dbReference type="RuleBase" id="RU003690"/>
    </source>
</evidence>
<accession>A0A2R6BFL6</accession>